<dbReference type="OrthoDB" id="10344087at2759"/>
<dbReference type="Proteomes" id="UP000000599">
    <property type="component" value="Chromosome E"/>
</dbReference>
<name>Q6BNH6_DEBHA</name>
<dbReference type="HOGENOM" id="CLU_2145781_0_0_1"/>
<evidence type="ECO:0000313" key="2">
    <source>
        <dbReference type="EMBL" id="CAG88520.2"/>
    </source>
</evidence>
<dbReference type="InParanoid" id="Q6BNH6"/>
<dbReference type="GeneID" id="2902832"/>
<feature type="region of interest" description="Disordered" evidence="1">
    <location>
        <begin position="1"/>
        <end position="70"/>
    </location>
</feature>
<dbReference type="RefSeq" id="XP_460244.2">
    <property type="nucleotide sequence ID" value="XM_460244.1"/>
</dbReference>
<feature type="compositionally biased region" description="Polar residues" evidence="1">
    <location>
        <begin position="28"/>
        <end position="49"/>
    </location>
</feature>
<dbReference type="KEGG" id="dha:DEHA2E21648g"/>
<dbReference type="AlphaFoldDB" id="Q6BNH6"/>
<organism evidence="2 3">
    <name type="scientific">Debaryomyces hansenii (strain ATCC 36239 / CBS 767 / BCRC 21394 / JCM 1990 / NBRC 0083 / IGC 2968)</name>
    <name type="common">Yeast</name>
    <name type="synonym">Torulaspora hansenii</name>
    <dbReference type="NCBI Taxonomy" id="284592"/>
    <lineage>
        <taxon>Eukaryota</taxon>
        <taxon>Fungi</taxon>
        <taxon>Dikarya</taxon>
        <taxon>Ascomycota</taxon>
        <taxon>Saccharomycotina</taxon>
        <taxon>Pichiomycetes</taxon>
        <taxon>Debaryomycetaceae</taxon>
        <taxon>Debaryomyces</taxon>
    </lineage>
</organism>
<protein>
    <submittedName>
        <fullName evidence="2">DEHA2E21648p</fullName>
    </submittedName>
</protein>
<evidence type="ECO:0000313" key="3">
    <source>
        <dbReference type="Proteomes" id="UP000000599"/>
    </source>
</evidence>
<evidence type="ECO:0000256" key="1">
    <source>
        <dbReference type="SAM" id="MobiDB-lite"/>
    </source>
</evidence>
<dbReference type="VEuPathDB" id="FungiDB:DEHA2E21648g"/>
<reference evidence="2 3" key="1">
    <citation type="journal article" date="2004" name="Nature">
        <title>Genome evolution in yeasts.</title>
        <authorList>
            <consortium name="Genolevures"/>
            <person name="Dujon B."/>
            <person name="Sherman D."/>
            <person name="Fischer G."/>
            <person name="Durrens P."/>
            <person name="Casaregola S."/>
            <person name="Lafontaine I."/>
            <person name="de Montigny J."/>
            <person name="Marck C."/>
            <person name="Neuveglise C."/>
            <person name="Talla E."/>
            <person name="Goffard N."/>
            <person name="Frangeul L."/>
            <person name="Aigle M."/>
            <person name="Anthouard V."/>
            <person name="Babour A."/>
            <person name="Barbe V."/>
            <person name="Barnay S."/>
            <person name="Blanchin S."/>
            <person name="Beckerich J.M."/>
            <person name="Beyne E."/>
            <person name="Bleykasten C."/>
            <person name="Boisrame A."/>
            <person name="Boyer J."/>
            <person name="Cattolico L."/>
            <person name="Confanioleri F."/>
            <person name="de Daruvar A."/>
            <person name="Despons L."/>
            <person name="Fabre E."/>
            <person name="Fairhead C."/>
            <person name="Ferry-Dumazet H."/>
            <person name="Groppi A."/>
            <person name="Hantraye F."/>
            <person name="Hennequin C."/>
            <person name="Jauniaux N."/>
            <person name="Joyet P."/>
            <person name="Kachouri R."/>
            <person name="Kerrest A."/>
            <person name="Koszul R."/>
            <person name="Lemaire M."/>
            <person name="Lesur I."/>
            <person name="Ma L."/>
            <person name="Muller H."/>
            <person name="Nicaud J.M."/>
            <person name="Nikolski M."/>
            <person name="Oztas S."/>
            <person name="Ozier-Kalogeropoulos O."/>
            <person name="Pellenz S."/>
            <person name="Potier S."/>
            <person name="Richard G.F."/>
            <person name="Straub M.L."/>
            <person name="Suleau A."/>
            <person name="Swennene D."/>
            <person name="Tekaia F."/>
            <person name="Wesolowski-Louvel M."/>
            <person name="Westhof E."/>
            <person name="Wirth B."/>
            <person name="Zeniou-Meyer M."/>
            <person name="Zivanovic I."/>
            <person name="Bolotin-Fukuhara M."/>
            <person name="Thierry A."/>
            <person name="Bouchier C."/>
            <person name="Caudron B."/>
            <person name="Scarpelli C."/>
            <person name="Gaillardin C."/>
            <person name="Weissenbach J."/>
            <person name="Wincker P."/>
            <person name="Souciet J.L."/>
        </authorList>
    </citation>
    <scope>NUCLEOTIDE SEQUENCE [LARGE SCALE GENOMIC DNA]</scope>
    <source>
        <strain evidence="3">ATCC 36239 / CBS 767 / BCRC 21394 / JCM 1990 / NBRC 0083 / IGC 2968</strain>
    </source>
</reference>
<sequence length="112" mass="12542">MEAGKKATKGGRSKAYKHEDSFYDTGTDETSPSDGKSDYSPNSVNQVSEQAEDFSFPFEGDSVPPPAQWNSIDNYLDPKYMSNLNARPQSNVRQFNTESEISALEDFVEKME</sequence>
<keyword evidence="3" id="KW-1185">Reference proteome</keyword>
<feature type="compositionally biased region" description="Basic residues" evidence="1">
    <location>
        <begin position="1"/>
        <end position="15"/>
    </location>
</feature>
<gene>
    <name evidence="2" type="ordered locus">DEHA2E21648g</name>
</gene>
<proteinExistence type="predicted"/>
<dbReference type="EMBL" id="CR382137">
    <property type="protein sequence ID" value="CAG88520.2"/>
    <property type="molecule type" value="Genomic_DNA"/>
</dbReference>
<accession>Q6BNH6</accession>